<sequence length="133" mass="14387">MFSVYLSVRHSSSEPAVVTEAIGLVPDESRTAGRPYGPTGAPSRSSAWVRHVGPKDAVARVEDAICEIHKSWGPAVAAGLNGLRRHGWTAQLVIVQRIEGEDDYMSKGISLCRESIEWLAQAGASIDIDQYVL</sequence>
<evidence type="ECO:0008006" key="4">
    <source>
        <dbReference type="Google" id="ProtNLM"/>
    </source>
</evidence>
<dbReference type="Pfam" id="PF14106">
    <property type="entry name" value="DUF4279"/>
    <property type="match status" value="1"/>
</dbReference>
<evidence type="ECO:0000313" key="2">
    <source>
        <dbReference type="EMBL" id="GAA2723365.1"/>
    </source>
</evidence>
<keyword evidence="3" id="KW-1185">Reference proteome</keyword>
<organism evidence="2 3">
    <name type="scientific">Actinocorallia aurantiaca</name>
    <dbReference type="NCBI Taxonomy" id="46204"/>
    <lineage>
        <taxon>Bacteria</taxon>
        <taxon>Bacillati</taxon>
        <taxon>Actinomycetota</taxon>
        <taxon>Actinomycetes</taxon>
        <taxon>Streptosporangiales</taxon>
        <taxon>Thermomonosporaceae</taxon>
        <taxon>Actinocorallia</taxon>
    </lineage>
</organism>
<dbReference type="RefSeq" id="WP_344449824.1">
    <property type="nucleotide sequence ID" value="NZ_BAAATZ010000006.1"/>
</dbReference>
<evidence type="ECO:0000313" key="3">
    <source>
        <dbReference type="Proteomes" id="UP001501842"/>
    </source>
</evidence>
<dbReference type="InterPro" id="IPR025459">
    <property type="entry name" value="DUF4279"/>
</dbReference>
<gene>
    <name evidence="2" type="ORF">GCM10010439_18450</name>
</gene>
<dbReference type="EMBL" id="BAAATZ010000006">
    <property type="protein sequence ID" value="GAA2723365.1"/>
    <property type="molecule type" value="Genomic_DNA"/>
</dbReference>
<protein>
    <recommendedName>
        <fullName evidence="4">DUF4279 domain-containing protein</fullName>
    </recommendedName>
</protein>
<comment type="caution">
    <text evidence="2">The sequence shown here is derived from an EMBL/GenBank/DDBJ whole genome shotgun (WGS) entry which is preliminary data.</text>
</comment>
<dbReference type="Proteomes" id="UP001501842">
    <property type="component" value="Unassembled WGS sequence"/>
</dbReference>
<evidence type="ECO:0000256" key="1">
    <source>
        <dbReference type="SAM" id="MobiDB-lite"/>
    </source>
</evidence>
<reference evidence="2 3" key="1">
    <citation type="journal article" date="2019" name="Int. J. Syst. Evol. Microbiol.">
        <title>The Global Catalogue of Microorganisms (GCM) 10K type strain sequencing project: providing services to taxonomists for standard genome sequencing and annotation.</title>
        <authorList>
            <consortium name="The Broad Institute Genomics Platform"/>
            <consortium name="The Broad Institute Genome Sequencing Center for Infectious Disease"/>
            <person name="Wu L."/>
            <person name="Ma J."/>
        </authorList>
    </citation>
    <scope>NUCLEOTIDE SEQUENCE [LARGE SCALE GENOMIC DNA]</scope>
    <source>
        <strain evidence="2 3">JCM 8201</strain>
    </source>
</reference>
<feature type="region of interest" description="Disordered" evidence="1">
    <location>
        <begin position="28"/>
        <end position="47"/>
    </location>
</feature>
<accession>A0ABN3U3L8</accession>
<name>A0ABN3U3L8_9ACTN</name>
<proteinExistence type="predicted"/>